<evidence type="ECO:0000259" key="3">
    <source>
        <dbReference type="PROSITE" id="PS50883"/>
    </source>
</evidence>
<dbReference type="InterPro" id="IPR000160">
    <property type="entry name" value="GGDEF_dom"/>
</dbReference>
<dbReference type="CDD" id="cd01948">
    <property type="entry name" value="EAL"/>
    <property type="match status" value="1"/>
</dbReference>
<dbReference type="InterPro" id="IPR001789">
    <property type="entry name" value="Sig_transdc_resp-reg_receiver"/>
</dbReference>
<dbReference type="CDD" id="cd00130">
    <property type="entry name" value="PAS"/>
    <property type="match status" value="1"/>
</dbReference>
<accession>A0A974ND83</accession>
<evidence type="ECO:0000313" key="5">
    <source>
        <dbReference type="EMBL" id="QQP84585.1"/>
    </source>
</evidence>
<gene>
    <name evidence="5" type="ORF">JHT90_09180</name>
</gene>
<dbReference type="PROSITE" id="PS50883">
    <property type="entry name" value="EAL"/>
    <property type="match status" value="1"/>
</dbReference>
<feature type="domain" description="EAL" evidence="3">
    <location>
        <begin position="439"/>
        <end position="689"/>
    </location>
</feature>
<dbReference type="InterPro" id="IPR035919">
    <property type="entry name" value="EAL_sf"/>
</dbReference>
<dbReference type="InterPro" id="IPR011006">
    <property type="entry name" value="CheY-like_superfamily"/>
</dbReference>
<dbReference type="RefSeq" id="WP_201090482.1">
    <property type="nucleotide sequence ID" value="NZ_CP067393.1"/>
</dbReference>
<feature type="domain" description="GGDEF" evidence="4">
    <location>
        <begin position="298"/>
        <end position="429"/>
    </location>
</feature>
<dbReference type="SUPFAM" id="SSF52172">
    <property type="entry name" value="CheY-like"/>
    <property type="match status" value="1"/>
</dbReference>
<dbReference type="Gene3D" id="3.30.70.270">
    <property type="match status" value="1"/>
</dbReference>
<evidence type="ECO:0000256" key="1">
    <source>
        <dbReference type="PROSITE-ProRule" id="PRU00169"/>
    </source>
</evidence>
<dbReference type="SUPFAM" id="SSF55785">
    <property type="entry name" value="PYP-like sensor domain (PAS domain)"/>
    <property type="match status" value="1"/>
</dbReference>
<dbReference type="InterPro" id="IPR035965">
    <property type="entry name" value="PAS-like_dom_sf"/>
</dbReference>
<sequence length="689" mass="77102">METKNLRLLILDDSPNEAENYAVIFRNAGYATRLHRITSAEDAETVLAQNWDLIIAAPESENYNPIELLTYIKSKKIDIPYIQLLNPESLEDDQFTISYLQKGAQDVLSIDVEPEHLLLIAQRELTNLMKRRSLVRSEKNLAESERRCNLLLDSSMDAIAYIHDGMHIYLNQAYIDMFGYEDKTDMEGLPIIDLVSADNPSDLKDLFKHRVESSLACRGVRADGSKFPILISTYPASYDGEECMQVIIREETSSVNSEALEEKIREMSNMDALTGLFSRAHLSTLLDSTMEQVKSADLKATLLYIYIDNFDSLASQIGIAGSDSLLASFAQLLKGHFCREESLARLSDDAFVVLVPNATSKDLMDSVKELQEKITKVIFDVNDFSIQITVSVGIADFDKTASSAQEIIDRAHRCIESSTASNVIKVYDPAEELAKAASQGDLLATLQQTLQQESLKLLYQPIVSLRGKSFEFYEVRLRMLDAQGKELPLTELLNVASSSGMAEQIDRWVIVNALKEVAKMHAAGHNPRVFAQIGSDTLKNENLLDWIKKLFAATKLPPECLLVEFTESDAATYLKQAQNLINGLNEINCQTVISDFGRDENSLLALNHLSANYVKLAPTLVQALRKPEGVEALTEMLNKLRESQRKSIVPFVETASILSILWQAGADYIQGYYLQRPMPNMSYDFSSGQ</sequence>
<dbReference type="PROSITE" id="PS50887">
    <property type="entry name" value="GGDEF"/>
    <property type="match status" value="1"/>
</dbReference>
<dbReference type="SUPFAM" id="SSF55073">
    <property type="entry name" value="Nucleotide cyclase"/>
    <property type="match status" value="1"/>
</dbReference>
<proteinExistence type="predicted"/>
<dbReference type="Gene3D" id="3.40.50.2300">
    <property type="match status" value="1"/>
</dbReference>
<organism evidence="5 6">
    <name type="scientific">Entomomonas asaccharolytica</name>
    <dbReference type="NCBI Taxonomy" id="2785331"/>
    <lineage>
        <taxon>Bacteria</taxon>
        <taxon>Pseudomonadati</taxon>
        <taxon>Pseudomonadota</taxon>
        <taxon>Gammaproteobacteria</taxon>
        <taxon>Pseudomonadales</taxon>
        <taxon>Pseudomonadaceae</taxon>
        <taxon>Entomomonas</taxon>
    </lineage>
</organism>
<keyword evidence="6" id="KW-1185">Reference proteome</keyword>
<dbReference type="SUPFAM" id="SSF141868">
    <property type="entry name" value="EAL domain-like"/>
    <property type="match status" value="1"/>
</dbReference>
<comment type="caution">
    <text evidence="1">Lacks conserved residue(s) required for the propagation of feature annotation.</text>
</comment>
<dbReference type="InterPro" id="IPR029787">
    <property type="entry name" value="Nucleotide_cyclase"/>
</dbReference>
<dbReference type="SMART" id="SM00052">
    <property type="entry name" value="EAL"/>
    <property type="match status" value="1"/>
</dbReference>
<dbReference type="Pfam" id="PF00990">
    <property type="entry name" value="GGDEF"/>
    <property type="match status" value="1"/>
</dbReference>
<evidence type="ECO:0000259" key="4">
    <source>
        <dbReference type="PROSITE" id="PS50887"/>
    </source>
</evidence>
<dbReference type="Pfam" id="PF00563">
    <property type="entry name" value="EAL"/>
    <property type="match status" value="1"/>
</dbReference>
<dbReference type="InterPro" id="IPR000014">
    <property type="entry name" value="PAS"/>
</dbReference>
<dbReference type="InterPro" id="IPR043128">
    <property type="entry name" value="Rev_trsase/Diguanyl_cyclase"/>
</dbReference>
<feature type="domain" description="Response regulatory" evidence="2">
    <location>
        <begin position="7"/>
        <end position="125"/>
    </location>
</feature>
<dbReference type="AlphaFoldDB" id="A0A974ND83"/>
<evidence type="ECO:0000259" key="2">
    <source>
        <dbReference type="PROSITE" id="PS50110"/>
    </source>
</evidence>
<dbReference type="PANTHER" id="PTHR44757">
    <property type="entry name" value="DIGUANYLATE CYCLASE DGCP"/>
    <property type="match status" value="1"/>
</dbReference>
<dbReference type="PROSITE" id="PS50110">
    <property type="entry name" value="RESPONSE_REGULATORY"/>
    <property type="match status" value="1"/>
</dbReference>
<dbReference type="EMBL" id="CP067393">
    <property type="protein sequence ID" value="QQP84585.1"/>
    <property type="molecule type" value="Genomic_DNA"/>
</dbReference>
<dbReference type="GO" id="GO:0000160">
    <property type="term" value="P:phosphorelay signal transduction system"/>
    <property type="evidence" value="ECO:0007669"/>
    <property type="project" value="InterPro"/>
</dbReference>
<dbReference type="Gene3D" id="3.30.450.20">
    <property type="entry name" value="PAS domain"/>
    <property type="match status" value="1"/>
</dbReference>
<dbReference type="KEGG" id="eaz:JHT90_09180"/>
<dbReference type="Gene3D" id="3.20.20.450">
    <property type="entry name" value="EAL domain"/>
    <property type="match status" value="1"/>
</dbReference>
<dbReference type="NCBIfam" id="TIGR00254">
    <property type="entry name" value="GGDEF"/>
    <property type="match status" value="1"/>
</dbReference>
<name>A0A974ND83_9GAMM</name>
<protein>
    <submittedName>
        <fullName evidence="5">EAL domain-containing protein</fullName>
    </submittedName>
</protein>
<dbReference type="CDD" id="cd01949">
    <property type="entry name" value="GGDEF"/>
    <property type="match status" value="1"/>
</dbReference>
<reference evidence="5 6" key="1">
    <citation type="submission" date="2021-01" db="EMBL/GenBank/DDBJ databases">
        <title>Entomomonas sp. F2A isolated from a house cricket (Acheta domesticus).</title>
        <authorList>
            <person name="Spergser J."/>
            <person name="Busse H.-J."/>
        </authorList>
    </citation>
    <scope>NUCLEOTIDE SEQUENCE [LARGE SCALE GENOMIC DNA]</scope>
    <source>
        <strain evidence="5 6">F2A</strain>
    </source>
</reference>
<dbReference type="PANTHER" id="PTHR44757:SF2">
    <property type="entry name" value="BIOFILM ARCHITECTURE MAINTENANCE PROTEIN MBAA"/>
    <property type="match status" value="1"/>
</dbReference>
<dbReference type="Pfam" id="PF13426">
    <property type="entry name" value="PAS_9"/>
    <property type="match status" value="1"/>
</dbReference>
<dbReference type="Proteomes" id="UP000595278">
    <property type="component" value="Chromosome"/>
</dbReference>
<dbReference type="InterPro" id="IPR001633">
    <property type="entry name" value="EAL_dom"/>
</dbReference>
<dbReference type="InterPro" id="IPR052155">
    <property type="entry name" value="Biofilm_reg_signaling"/>
</dbReference>
<dbReference type="SMART" id="SM00267">
    <property type="entry name" value="GGDEF"/>
    <property type="match status" value="1"/>
</dbReference>
<evidence type="ECO:0000313" key="6">
    <source>
        <dbReference type="Proteomes" id="UP000595278"/>
    </source>
</evidence>
<dbReference type="NCBIfam" id="TIGR00229">
    <property type="entry name" value="sensory_box"/>
    <property type="match status" value="1"/>
</dbReference>